<keyword evidence="5" id="KW-1185">Reference proteome</keyword>
<dbReference type="PANTHER" id="PTHR30137:SF8">
    <property type="entry name" value="BLR5498 PROTEIN"/>
    <property type="match status" value="1"/>
</dbReference>
<dbReference type="Gene3D" id="3.20.20.30">
    <property type="entry name" value="Luciferase-like domain"/>
    <property type="match status" value="1"/>
</dbReference>
<evidence type="ECO:0000256" key="2">
    <source>
        <dbReference type="ARBA" id="ARBA00023033"/>
    </source>
</evidence>
<comment type="caution">
    <text evidence="4">The sequence shown here is derived from an EMBL/GenBank/DDBJ whole genome shotgun (WGS) entry which is preliminary data.</text>
</comment>
<gene>
    <name evidence="4" type="ORF">GCM10022381_33370</name>
</gene>
<reference evidence="5" key="1">
    <citation type="journal article" date="2019" name="Int. J. Syst. Evol. Microbiol.">
        <title>The Global Catalogue of Microorganisms (GCM) 10K type strain sequencing project: providing services to taxonomists for standard genome sequencing and annotation.</title>
        <authorList>
            <consortium name="The Broad Institute Genomics Platform"/>
            <consortium name="The Broad Institute Genome Sequencing Center for Infectious Disease"/>
            <person name="Wu L."/>
            <person name="Ma J."/>
        </authorList>
    </citation>
    <scope>NUCLEOTIDE SEQUENCE [LARGE SCALE GENOMIC DNA]</scope>
    <source>
        <strain evidence="5">JCM 17021</strain>
    </source>
</reference>
<evidence type="ECO:0000313" key="4">
    <source>
        <dbReference type="EMBL" id="GAA3888863.1"/>
    </source>
</evidence>
<proteinExistence type="predicted"/>
<feature type="domain" description="Luciferase-like" evidence="3">
    <location>
        <begin position="1"/>
        <end position="306"/>
    </location>
</feature>
<keyword evidence="2" id="KW-0503">Monooxygenase</keyword>
<dbReference type="Proteomes" id="UP001501803">
    <property type="component" value="Unassembled WGS sequence"/>
</dbReference>
<accession>A0ABP7KVN3</accession>
<protein>
    <submittedName>
        <fullName evidence="4">LLM class flavin-dependent oxidoreductase</fullName>
    </submittedName>
</protein>
<dbReference type="InterPro" id="IPR011251">
    <property type="entry name" value="Luciferase-like_dom"/>
</dbReference>
<keyword evidence="1" id="KW-0560">Oxidoreductase</keyword>
<dbReference type="InterPro" id="IPR050766">
    <property type="entry name" value="Bact_Lucif_Oxidored"/>
</dbReference>
<dbReference type="PANTHER" id="PTHR30137">
    <property type="entry name" value="LUCIFERASE-LIKE MONOOXYGENASE"/>
    <property type="match status" value="1"/>
</dbReference>
<evidence type="ECO:0000313" key="5">
    <source>
        <dbReference type="Proteomes" id="UP001501803"/>
    </source>
</evidence>
<sequence>MQLGAYSFGDVQTDPQTGRLGSTADGIRNLFDAITLADAAGLDYFGVGEHHTREMPASAPATVLAAAAGATTSITLGSSVTVLSTEDPVRVFQQFATIDAISGGRAEITAGRGSSVESFPLFGFSLGDYDDLYAEKLELLLALNENERVTWSGKFRPALDDALIVPRPVNGTLPIWLGTGGNPSSSIRAGKLGLPVAYGIIGGYADRFAPLTELYRQTALRAGHDASVIKVAVASPGLVAPTSQGAKDIYYEAWFRMMTELGKLRGFRPPTRPEFDAQANGRGALLVGSPSEVADRLITLHKSLGHTRHILQMDVGNLPQATFLQSIELLATEVLPAVRAELGDDSVELVANPPVDGSAGGAA</sequence>
<organism evidence="4 5">
    <name type="scientific">Leifsonia kafniensis</name>
    <dbReference type="NCBI Taxonomy" id="475957"/>
    <lineage>
        <taxon>Bacteria</taxon>
        <taxon>Bacillati</taxon>
        <taxon>Actinomycetota</taxon>
        <taxon>Actinomycetes</taxon>
        <taxon>Micrococcales</taxon>
        <taxon>Microbacteriaceae</taxon>
        <taxon>Leifsonia</taxon>
    </lineage>
</organism>
<name>A0ABP7KVN3_9MICO</name>
<evidence type="ECO:0000256" key="1">
    <source>
        <dbReference type="ARBA" id="ARBA00023002"/>
    </source>
</evidence>
<dbReference type="InterPro" id="IPR036661">
    <property type="entry name" value="Luciferase-like_sf"/>
</dbReference>
<dbReference type="EMBL" id="BAABCN010000012">
    <property type="protein sequence ID" value="GAA3888863.1"/>
    <property type="molecule type" value="Genomic_DNA"/>
</dbReference>
<evidence type="ECO:0000259" key="3">
    <source>
        <dbReference type="Pfam" id="PF00296"/>
    </source>
</evidence>
<dbReference type="SUPFAM" id="SSF51679">
    <property type="entry name" value="Bacterial luciferase-like"/>
    <property type="match status" value="1"/>
</dbReference>
<dbReference type="Pfam" id="PF00296">
    <property type="entry name" value="Bac_luciferase"/>
    <property type="match status" value="1"/>
</dbReference>